<organism evidence="1 2">
    <name type="scientific">Phytophthora aleatoria</name>
    <dbReference type="NCBI Taxonomy" id="2496075"/>
    <lineage>
        <taxon>Eukaryota</taxon>
        <taxon>Sar</taxon>
        <taxon>Stramenopiles</taxon>
        <taxon>Oomycota</taxon>
        <taxon>Peronosporomycetes</taxon>
        <taxon>Peronosporales</taxon>
        <taxon>Peronosporaceae</taxon>
        <taxon>Phytophthora</taxon>
    </lineage>
</organism>
<evidence type="ECO:0008006" key="3">
    <source>
        <dbReference type="Google" id="ProtNLM"/>
    </source>
</evidence>
<name>A0A8J5IWT6_9STRA</name>
<comment type="caution">
    <text evidence="1">The sequence shown here is derived from an EMBL/GenBank/DDBJ whole genome shotgun (WGS) entry which is preliminary data.</text>
</comment>
<dbReference type="EMBL" id="JAENGY010002847">
    <property type="protein sequence ID" value="KAG6943101.1"/>
    <property type="molecule type" value="Genomic_DNA"/>
</dbReference>
<accession>A0A8J5IWT6</accession>
<gene>
    <name evidence="1" type="ORF">JG688_00017782</name>
</gene>
<keyword evidence="2" id="KW-1185">Reference proteome</keyword>
<evidence type="ECO:0000313" key="2">
    <source>
        <dbReference type="Proteomes" id="UP000709295"/>
    </source>
</evidence>
<dbReference type="Proteomes" id="UP000709295">
    <property type="component" value="Unassembled WGS sequence"/>
</dbReference>
<protein>
    <recommendedName>
        <fullName evidence="3">HAT C-terminal dimerisation domain-containing protein</fullName>
    </recommendedName>
</protein>
<dbReference type="PANTHER" id="PTHR40866:SF1">
    <property type="entry name" value="BED-TYPE DOMAIN-CONTAINING PROTEIN"/>
    <property type="match status" value="1"/>
</dbReference>
<dbReference type="AlphaFoldDB" id="A0A8J5IWT6"/>
<dbReference type="PANTHER" id="PTHR40866">
    <property type="entry name" value="BED-TYPE DOMAIN-CONTAINING PROTEIN"/>
    <property type="match status" value="1"/>
</dbReference>
<sequence length="64" mass="7291">MHGTSASVERLFSSVKYVMTKHRNQMTPVLFKVIMFLKTNRPYWDSRLVAKAIKSAYAVPEASA</sequence>
<evidence type="ECO:0000313" key="1">
    <source>
        <dbReference type="EMBL" id="KAG6943101.1"/>
    </source>
</evidence>
<reference evidence="1" key="1">
    <citation type="submission" date="2021-01" db="EMBL/GenBank/DDBJ databases">
        <title>Phytophthora aleatoria, a newly-described species from Pinus radiata is distinct from Phytophthora cactorum isolates based on comparative genomics.</title>
        <authorList>
            <person name="Mcdougal R."/>
            <person name="Panda P."/>
            <person name="Williams N."/>
            <person name="Studholme D.J."/>
        </authorList>
    </citation>
    <scope>NUCLEOTIDE SEQUENCE</scope>
    <source>
        <strain evidence="1">NZFS 4037</strain>
    </source>
</reference>
<proteinExistence type="predicted"/>